<keyword evidence="1" id="KW-0378">Hydrolase</keyword>
<dbReference type="InterPro" id="IPR023214">
    <property type="entry name" value="HAD_sf"/>
</dbReference>
<dbReference type="SFLD" id="SFLDG01129">
    <property type="entry name" value="C1.5:_HAD__Beta-PGM__Phosphata"/>
    <property type="match status" value="1"/>
</dbReference>
<dbReference type="AlphaFoldDB" id="A0A1J5RFK7"/>
<evidence type="ECO:0000313" key="1">
    <source>
        <dbReference type="EMBL" id="OIQ90783.1"/>
    </source>
</evidence>
<proteinExistence type="predicted"/>
<sequence length="217" mass="23261">MKLDSPAAFLIFDLDGTVSDPATGIGRSLNHALRHYGYPPIAEDEVSRYIGPPLDQTFLSLTGSTSREHIAALVSKYRERYAEIGYAENVLYSGVPEALQFLASSGIPIGLCTSKRADFAERILVLFGIRQHFHFVSGGDIGVEKKQQLAALLAGRVISEAAIMIGDRAVDIEAAKVNGLRSVGVLWGHGSPAELQAADPDALLAHPRELRGLADAV</sequence>
<protein>
    <submittedName>
        <fullName evidence="1">5'-nucleotidase</fullName>
        <ecNumber evidence="1">3.1.3.5</ecNumber>
    </submittedName>
</protein>
<dbReference type="EMBL" id="MLJW01000280">
    <property type="protein sequence ID" value="OIQ90783.1"/>
    <property type="molecule type" value="Genomic_DNA"/>
</dbReference>
<reference evidence="1" key="1">
    <citation type="submission" date="2016-10" db="EMBL/GenBank/DDBJ databases">
        <title>Sequence of Gallionella enrichment culture.</title>
        <authorList>
            <person name="Poehlein A."/>
            <person name="Muehling M."/>
            <person name="Daniel R."/>
        </authorList>
    </citation>
    <scope>NUCLEOTIDE SEQUENCE</scope>
</reference>
<dbReference type="Gene3D" id="1.10.150.240">
    <property type="entry name" value="Putative phosphatase, domain 2"/>
    <property type="match status" value="1"/>
</dbReference>
<accession>A0A1J5RFK7</accession>
<dbReference type="InterPro" id="IPR050155">
    <property type="entry name" value="HAD-like_hydrolase_sf"/>
</dbReference>
<organism evidence="1">
    <name type="scientific">mine drainage metagenome</name>
    <dbReference type="NCBI Taxonomy" id="410659"/>
    <lineage>
        <taxon>unclassified sequences</taxon>
        <taxon>metagenomes</taxon>
        <taxon>ecological metagenomes</taxon>
    </lineage>
</organism>
<name>A0A1J5RFK7_9ZZZZ</name>
<dbReference type="GO" id="GO:0005829">
    <property type="term" value="C:cytosol"/>
    <property type="evidence" value="ECO:0007669"/>
    <property type="project" value="TreeGrafter"/>
</dbReference>
<dbReference type="EC" id="3.1.3.5" evidence="1"/>
<dbReference type="Pfam" id="PF13419">
    <property type="entry name" value="HAD_2"/>
    <property type="match status" value="1"/>
</dbReference>
<dbReference type="SUPFAM" id="SSF56784">
    <property type="entry name" value="HAD-like"/>
    <property type="match status" value="1"/>
</dbReference>
<dbReference type="InterPro" id="IPR023198">
    <property type="entry name" value="PGP-like_dom2"/>
</dbReference>
<comment type="caution">
    <text evidence="1">The sequence shown here is derived from an EMBL/GenBank/DDBJ whole genome shotgun (WGS) entry which is preliminary data.</text>
</comment>
<gene>
    <name evidence="1" type="ORF">GALL_273240</name>
</gene>
<dbReference type="GO" id="GO:0008253">
    <property type="term" value="F:5'-nucleotidase activity"/>
    <property type="evidence" value="ECO:0007669"/>
    <property type="project" value="UniProtKB-EC"/>
</dbReference>
<dbReference type="SFLD" id="SFLDS00003">
    <property type="entry name" value="Haloacid_Dehalogenase"/>
    <property type="match status" value="1"/>
</dbReference>
<dbReference type="PANTHER" id="PTHR43434:SF20">
    <property type="entry name" value="5'-NUCLEOTIDASE"/>
    <property type="match status" value="1"/>
</dbReference>
<dbReference type="InterPro" id="IPR041492">
    <property type="entry name" value="HAD_2"/>
</dbReference>
<dbReference type="Gene3D" id="3.40.50.1000">
    <property type="entry name" value="HAD superfamily/HAD-like"/>
    <property type="match status" value="1"/>
</dbReference>
<dbReference type="InterPro" id="IPR036412">
    <property type="entry name" value="HAD-like_sf"/>
</dbReference>
<dbReference type="GO" id="GO:0004713">
    <property type="term" value="F:protein tyrosine kinase activity"/>
    <property type="evidence" value="ECO:0007669"/>
    <property type="project" value="TreeGrafter"/>
</dbReference>
<dbReference type="PANTHER" id="PTHR43434">
    <property type="entry name" value="PHOSPHOGLYCOLATE PHOSPHATASE"/>
    <property type="match status" value="1"/>
</dbReference>